<dbReference type="GO" id="GO:0005737">
    <property type="term" value="C:cytoplasm"/>
    <property type="evidence" value="ECO:0007669"/>
    <property type="project" value="UniProtKB-SubCell"/>
</dbReference>
<keyword evidence="2" id="KW-0963">Cytoplasm</keyword>
<keyword evidence="8" id="KW-1185">Reference proteome</keyword>
<dbReference type="Gene3D" id="1.10.238.10">
    <property type="entry name" value="EF-hand"/>
    <property type="match status" value="1"/>
</dbReference>
<dbReference type="AlphaFoldDB" id="A0A1Y3BK10"/>
<organism evidence="7 8">
    <name type="scientific">Euroglyphus maynei</name>
    <name type="common">Mayne's house dust mite</name>
    <dbReference type="NCBI Taxonomy" id="6958"/>
    <lineage>
        <taxon>Eukaryota</taxon>
        <taxon>Metazoa</taxon>
        <taxon>Ecdysozoa</taxon>
        <taxon>Arthropoda</taxon>
        <taxon>Chelicerata</taxon>
        <taxon>Arachnida</taxon>
        <taxon>Acari</taxon>
        <taxon>Acariformes</taxon>
        <taxon>Sarcoptiformes</taxon>
        <taxon>Astigmata</taxon>
        <taxon>Psoroptidia</taxon>
        <taxon>Analgoidea</taxon>
        <taxon>Pyroglyphidae</taxon>
        <taxon>Pyroglyphinae</taxon>
        <taxon>Euroglyphus</taxon>
    </lineage>
</organism>
<dbReference type="GO" id="GO:0005509">
    <property type="term" value="F:calcium ion binding"/>
    <property type="evidence" value="ECO:0007669"/>
    <property type="project" value="InterPro"/>
</dbReference>
<dbReference type="PANTHER" id="PTHR46212">
    <property type="entry name" value="PEFLIN"/>
    <property type="match status" value="1"/>
</dbReference>
<accession>A0A1Y3BK10</accession>
<evidence type="ECO:0000256" key="4">
    <source>
        <dbReference type="ARBA" id="ARBA00022737"/>
    </source>
</evidence>
<evidence type="ECO:0000256" key="5">
    <source>
        <dbReference type="ARBA" id="ARBA00022837"/>
    </source>
</evidence>
<reference evidence="7 8" key="1">
    <citation type="submission" date="2017-03" db="EMBL/GenBank/DDBJ databases">
        <title>Genome Survey of Euroglyphus maynei.</title>
        <authorList>
            <person name="Arlian L.G."/>
            <person name="Morgan M.S."/>
            <person name="Rider S.D."/>
        </authorList>
    </citation>
    <scope>NUCLEOTIDE SEQUENCE [LARGE SCALE GENOMIC DNA]</scope>
    <source>
        <strain evidence="7">Arlian Lab</strain>
        <tissue evidence="7">Whole body</tissue>
    </source>
</reference>
<comment type="caution">
    <text evidence="7">The sequence shown here is derived from an EMBL/GenBank/DDBJ whole genome shotgun (WGS) entry which is preliminary data.</text>
</comment>
<comment type="subcellular location">
    <subcellularLocation>
        <location evidence="1">Cytoplasm</location>
    </subcellularLocation>
</comment>
<dbReference type="InterPro" id="IPR011992">
    <property type="entry name" value="EF-hand-dom_pair"/>
</dbReference>
<dbReference type="OrthoDB" id="186625at2759"/>
<dbReference type="InterPro" id="IPR051426">
    <property type="entry name" value="Peflin/Sorcin_CaBP"/>
</dbReference>
<proteinExistence type="predicted"/>
<evidence type="ECO:0000313" key="8">
    <source>
        <dbReference type="Proteomes" id="UP000194236"/>
    </source>
</evidence>
<sequence>MHAFTLLLIIKFNNDFLFTFRHVTFDDFIQLCVQLQSLTNAFRQYDNDMDGWIKISYEQFLTMVLNIALN</sequence>
<protein>
    <recommendedName>
        <fullName evidence="6">EF-hand domain-containing protein</fullName>
    </recommendedName>
</protein>
<evidence type="ECO:0000256" key="2">
    <source>
        <dbReference type="ARBA" id="ARBA00022490"/>
    </source>
</evidence>
<dbReference type="EMBL" id="MUJZ01022773">
    <property type="protein sequence ID" value="OTF79505.1"/>
    <property type="molecule type" value="Genomic_DNA"/>
</dbReference>
<keyword evidence="5" id="KW-0106">Calcium</keyword>
<gene>
    <name evidence="7" type="ORF">BLA29_008375</name>
</gene>
<keyword evidence="3" id="KW-0479">Metal-binding</keyword>
<dbReference type="PANTHER" id="PTHR46212:SF3">
    <property type="entry name" value="GH27120P"/>
    <property type="match status" value="1"/>
</dbReference>
<dbReference type="Proteomes" id="UP000194236">
    <property type="component" value="Unassembled WGS sequence"/>
</dbReference>
<evidence type="ECO:0000256" key="1">
    <source>
        <dbReference type="ARBA" id="ARBA00004496"/>
    </source>
</evidence>
<evidence type="ECO:0000313" key="7">
    <source>
        <dbReference type="EMBL" id="OTF79505.1"/>
    </source>
</evidence>
<name>A0A1Y3BK10_EURMA</name>
<feature type="domain" description="EF-hand" evidence="6">
    <location>
        <begin position="33"/>
        <end position="70"/>
    </location>
</feature>
<dbReference type="SUPFAM" id="SSF47473">
    <property type="entry name" value="EF-hand"/>
    <property type="match status" value="1"/>
</dbReference>
<dbReference type="InterPro" id="IPR002048">
    <property type="entry name" value="EF_hand_dom"/>
</dbReference>
<evidence type="ECO:0000256" key="3">
    <source>
        <dbReference type="ARBA" id="ARBA00022723"/>
    </source>
</evidence>
<evidence type="ECO:0000259" key="6">
    <source>
        <dbReference type="PROSITE" id="PS50222"/>
    </source>
</evidence>
<dbReference type="PROSITE" id="PS50222">
    <property type="entry name" value="EF_HAND_2"/>
    <property type="match status" value="1"/>
</dbReference>
<keyword evidence="4" id="KW-0677">Repeat</keyword>